<dbReference type="OrthoDB" id="9814110at2"/>
<dbReference type="EC" id="3.1.3.-" evidence="7"/>
<comment type="subcellular location">
    <subcellularLocation>
        <location evidence="1 7">Cytoplasm</location>
    </subcellularLocation>
</comment>
<dbReference type="InterPro" id="IPR036412">
    <property type="entry name" value="HAD-like_sf"/>
</dbReference>
<dbReference type="PANTHER" id="PTHR42891:SF1">
    <property type="entry name" value="D-GLYCERO-BETA-D-MANNO-HEPTOSE-1,7-BISPHOSPHATE 7-PHOSPHATASE"/>
    <property type="match status" value="1"/>
</dbReference>
<feature type="binding site" evidence="10">
    <location>
        <position position="94"/>
    </location>
    <ligand>
        <name>Zn(2+)</name>
        <dbReference type="ChEBI" id="CHEBI:29105"/>
    </ligand>
</feature>
<comment type="cofactor">
    <cofactor evidence="10">
        <name>Zn(2+)</name>
        <dbReference type="ChEBI" id="CHEBI:29105"/>
    </cofactor>
</comment>
<feature type="binding site" evidence="10">
    <location>
        <position position="13"/>
    </location>
    <ligand>
        <name>Mg(2+)</name>
        <dbReference type="ChEBI" id="CHEBI:18420"/>
    </ligand>
</feature>
<comment type="cofactor">
    <cofactor evidence="10">
        <name>Mg(2+)</name>
        <dbReference type="ChEBI" id="CHEBI:18420"/>
    </cofactor>
</comment>
<keyword evidence="4 7" id="KW-0378">Hydrolase</keyword>
<evidence type="ECO:0000256" key="4">
    <source>
        <dbReference type="ARBA" id="ARBA00022801"/>
    </source>
</evidence>
<feature type="active site" description="Nucleophile" evidence="8">
    <location>
        <position position="11"/>
    </location>
</feature>
<feature type="site" description="Contributes to substrate recognition" evidence="9">
    <location>
        <position position="110"/>
    </location>
</feature>
<dbReference type="Pfam" id="PF13242">
    <property type="entry name" value="Hydrolase_like"/>
    <property type="match status" value="1"/>
</dbReference>
<dbReference type="InterPro" id="IPR023214">
    <property type="entry name" value="HAD_sf"/>
</dbReference>
<feature type="active site" description="Proton donor" evidence="8">
    <location>
        <position position="13"/>
    </location>
</feature>
<dbReference type="PANTHER" id="PTHR42891">
    <property type="entry name" value="D-GLYCERO-BETA-D-MANNO-HEPTOSE-1,7-BISPHOSPHATE 7-PHOSPHATASE"/>
    <property type="match status" value="1"/>
</dbReference>
<keyword evidence="3 10" id="KW-0479">Metal-binding</keyword>
<evidence type="ECO:0000256" key="2">
    <source>
        <dbReference type="ARBA" id="ARBA00022490"/>
    </source>
</evidence>
<evidence type="ECO:0000256" key="10">
    <source>
        <dbReference type="PIRSR" id="PIRSR004682-4"/>
    </source>
</evidence>
<dbReference type="EMBL" id="RCZC01000005">
    <property type="protein sequence ID" value="TPG51621.1"/>
    <property type="molecule type" value="Genomic_DNA"/>
</dbReference>
<organism evidence="11 12">
    <name type="scientific">Sphingomonas glacialis</name>
    <dbReference type="NCBI Taxonomy" id="658225"/>
    <lineage>
        <taxon>Bacteria</taxon>
        <taxon>Pseudomonadati</taxon>
        <taxon>Pseudomonadota</taxon>
        <taxon>Alphaproteobacteria</taxon>
        <taxon>Sphingomonadales</taxon>
        <taxon>Sphingomonadaceae</taxon>
        <taxon>Sphingomonas</taxon>
    </lineage>
</organism>
<keyword evidence="12" id="KW-1185">Reference proteome</keyword>
<dbReference type="NCBIfam" id="TIGR01662">
    <property type="entry name" value="HAD-SF-IIIA"/>
    <property type="match status" value="1"/>
</dbReference>
<keyword evidence="10" id="KW-0862">Zinc</keyword>
<protein>
    <recommendedName>
        <fullName evidence="6 7">D,D-heptose 1,7-bisphosphate phosphatase</fullName>
        <ecNumber evidence="7">3.1.3.-</ecNumber>
    </recommendedName>
</protein>
<dbReference type="InterPro" id="IPR004446">
    <property type="entry name" value="Heptose_bisP_phosphatase"/>
</dbReference>
<comment type="similarity">
    <text evidence="7">Belongs to the gmhB family.</text>
</comment>
<gene>
    <name evidence="11" type="ORF">EAH76_16475</name>
</gene>
<keyword evidence="2 7" id="KW-0963">Cytoplasm</keyword>
<feature type="binding site" evidence="10">
    <location>
        <position position="107"/>
    </location>
    <ligand>
        <name>Zn(2+)</name>
        <dbReference type="ChEBI" id="CHEBI:29105"/>
    </ligand>
</feature>
<dbReference type="CDD" id="cd07503">
    <property type="entry name" value="HAD_HisB-N"/>
    <property type="match status" value="1"/>
</dbReference>
<dbReference type="Gene3D" id="3.40.50.1000">
    <property type="entry name" value="HAD superfamily/HAD-like"/>
    <property type="match status" value="1"/>
</dbReference>
<evidence type="ECO:0000256" key="8">
    <source>
        <dbReference type="PIRSR" id="PIRSR004682-1"/>
    </source>
</evidence>
<evidence type="ECO:0000313" key="12">
    <source>
        <dbReference type="Proteomes" id="UP000319931"/>
    </source>
</evidence>
<dbReference type="NCBIfam" id="TIGR01656">
    <property type="entry name" value="Histidinol-ppas"/>
    <property type="match status" value="1"/>
</dbReference>
<comment type="caution">
    <text evidence="11">The sequence shown here is derived from an EMBL/GenBank/DDBJ whole genome shotgun (WGS) entry which is preliminary data.</text>
</comment>
<reference evidence="11 12" key="1">
    <citation type="journal article" date="2019" name="Environ. Microbiol.">
        <title>Species interactions and distinct microbial communities in high Arctic permafrost affected cryosols are associated with the CH4 and CO2 gas fluxes.</title>
        <authorList>
            <person name="Altshuler I."/>
            <person name="Hamel J."/>
            <person name="Turney S."/>
            <person name="Magnuson E."/>
            <person name="Levesque R."/>
            <person name="Greer C."/>
            <person name="Whyte L.G."/>
        </authorList>
    </citation>
    <scope>NUCLEOTIDE SEQUENCE [LARGE SCALE GENOMIC DNA]</scope>
    <source>
        <strain evidence="11 12">E6.1</strain>
    </source>
</reference>
<feature type="binding site" evidence="10">
    <location>
        <position position="136"/>
    </location>
    <ligand>
        <name>Mg(2+)</name>
        <dbReference type="ChEBI" id="CHEBI:18420"/>
    </ligand>
</feature>
<evidence type="ECO:0000256" key="6">
    <source>
        <dbReference type="ARBA" id="ARBA00031828"/>
    </source>
</evidence>
<evidence type="ECO:0000256" key="1">
    <source>
        <dbReference type="ARBA" id="ARBA00004496"/>
    </source>
</evidence>
<evidence type="ECO:0000256" key="9">
    <source>
        <dbReference type="PIRSR" id="PIRSR004682-3"/>
    </source>
</evidence>
<dbReference type="NCBIfam" id="TIGR00213">
    <property type="entry name" value="GmhB_yaeD"/>
    <property type="match status" value="1"/>
</dbReference>
<feature type="site" description="Stabilizes the phosphoryl group" evidence="9">
    <location>
        <position position="53"/>
    </location>
</feature>
<evidence type="ECO:0000313" key="11">
    <source>
        <dbReference type="EMBL" id="TPG51621.1"/>
    </source>
</evidence>
<evidence type="ECO:0000256" key="5">
    <source>
        <dbReference type="ARBA" id="ARBA00023277"/>
    </source>
</evidence>
<keyword evidence="10" id="KW-0460">Magnesium</keyword>
<dbReference type="RefSeq" id="WP_140851386.1">
    <property type="nucleotide sequence ID" value="NZ_RCZC01000005.1"/>
</dbReference>
<keyword evidence="5 7" id="KW-0119">Carbohydrate metabolism</keyword>
<dbReference type="GO" id="GO:0016791">
    <property type="term" value="F:phosphatase activity"/>
    <property type="evidence" value="ECO:0007669"/>
    <property type="project" value="InterPro"/>
</dbReference>
<dbReference type="InterPro" id="IPR006549">
    <property type="entry name" value="HAD-SF_hydro_IIIA"/>
</dbReference>
<evidence type="ECO:0000256" key="7">
    <source>
        <dbReference type="PIRNR" id="PIRNR004682"/>
    </source>
</evidence>
<feature type="binding site" evidence="10">
    <location>
        <position position="11"/>
    </location>
    <ligand>
        <name>Mg(2+)</name>
        <dbReference type="ChEBI" id="CHEBI:18420"/>
    </ligand>
</feature>
<dbReference type="InterPro" id="IPR006543">
    <property type="entry name" value="Histidinol-phos"/>
</dbReference>
<dbReference type="AlphaFoldDB" id="A0A502FQD4"/>
<feature type="site" description="Stabilizes the phosphoryl group" evidence="9">
    <location>
        <position position="111"/>
    </location>
</feature>
<feature type="binding site" evidence="10">
    <location>
        <position position="92"/>
    </location>
    <ligand>
        <name>Zn(2+)</name>
        <dbReference type="ChEBI" id="CHEBI:29105"/>
    </ligand>
</feature>
<dbReference type="GO" id="GO:0005737">
    <property type="term" value="C:cytoplasm"/>
    <property type="evidence" value="ECO:0007669"/>
    <property type="project" value="UniProtKB-SubCell"/>
</dbReference>
<dbReference type="GO" id="GO:0046872">
    <property type="term" value="F:metal ion binding"/>
    <property type="evidence" value="ECO:0007669"/>
    <property type="project" value="UniProtKB-KW"/>
</dbReference>
<dbReference type="SUPFAM" id="SSF56784">
    <property type="entry name" value="HAD-like"/>
    <property type="match status" value="1"/>
</dbReference>
<dbReference type="PIRSF" id="PIRSF004682">
    <property type="entry name" value="GmhB"/>
    <property type="match status" value="1"/>
</dbReference>
<sequence>MIATERALFLDRDGVLNFDSGYVGTIDRFEIIPGVADALVKAMRLGYRLIVVTNQSGIARGYYTAADYVRVERHMVAVFAALGVQFTGIYHCPHHPDGVVPDLAFACDCRKPGPGLLLQACADHAIDPLRSIMVGDRPSDLAAGKAAGVGHRFLIGKPTSAEGAAFVSLADLIDSATFEAMARSA</sequence>
<evidence type="ECO:0000256" key="3">
    <source>
        <dbReference type="ARBA" id="ARBA00022723"/>
    </source>
</evidence>
<name>A0A502FQD4_9SPHN</name>
<dbReference type="GO" id="GO:0005975">
    <property type="term" value="P:carbohydrate metabolic process"/>
    <property type="evidence" value="ECO:0007669"/>
    <property type="project" value="InterPro"/>
</dbReference>
<accession>A0A502FQD4</accession>
<dbReference type="Proteomes" id="UP000319931">
    <property type="component" value="Unassembled WGS sequence"/>
</dbReference>
<proteinExistence type="inferred from homology"/>
<feature type="binding site" evidence="10">
    <location>
        <position position="109"/>
    </location>
    <ligand>
        <name>Zn(2+)</name>
        <dbReference type="ChEBI" id="CHEBI:29105"/>
    </ligand>
</feature>